<evidence type="ECO:0000313" key="4">
    <source>
        <dbReference type="Proteomes" id="UP001140453"/>
    </source>
</evidence>
<evidence type="ECO:0000313" key="3">
    <source>
        <dbReference type="EMBL" id="KAJ4389942.1"/>
    </source>
</evidence>
<dbReference type="GO" id="GO:0005737">
    <property type="term" value="C:cytoplasm"/>
    <property type="evidence" value="ECO:0007669"/>
    <property type="project" value="TreeGrafter"/>
</dbReference>
<feature type="compositionally biased region" description="Basic and acidic residues" evidence="1">
    <location>
        <begin position="1402"/>
        <end position="1423"/>
    </location>
</feature>
<accession>A0A9W8YRJ3</accession>
<dbReference type="PROSITE" id="PS50010">
    <property type="entry name" value="DH_2"/>
    <property type="match status" value="1"/>
</dbReference>
<evidence type="ECO:0000259" key="2">
    <source>
        <dbReference type="PROSITE" id="PS50010"/>
    </source>
</evidence>
<dbReference type="GO" id="GO:0005085">
    <property type="term" value="F:guanyl-nucleotide exchange factor activity"/>
    <property type="evidence" value="ECO:0007669"/>
    <property type="project" value="InterPro"/>
</dbReference>
<dbReference type="OrthoDB" id="4066896at2759"/>
<organism evidence="3 4">
    <name type="scientific">Gnomoniopsis smithogilvyi</name>
    <dbReference type="NCBI Taxonomy" id="1191159"/>
    <lineage>
        <taxon>Eukaryota</taxon>
        <taxon>Fungi</taxon>
        <taxon>Dikarya</taxon>
        <taxon>Ascomycota</taxon>
        <taxon>Pezizomycotina</taxon>
        <taxon>Sordariomycetes</taxon>
        <taxon>Sordariomycetidae</taxon>
        <taxon>Diaporthales</taxon>
        <taxon>Gnomoniaceae</taxon>
        <taxon>Gnomoniopsis</taxon>
    </lineage>
</organism>
<dbReference type="InterPro" id="IPR057454">
    <property type="entry name" value="Bud3_C"/>
</dbReference>
<dbReference type="InterPro" id="IPR000219">
    <property type="entry name" value="DH_dom"/>
</dbReference>
<feature type="domain" description="DH" evidence="2">
    <location>
        <begin position="249"/>
        <end position="460"/>
    </location>
</feature>
<dbReference type="Gene3D" id="1.20.900.10">
    <property type="entry name" value="Dbl homology (DH) domain"/>
    <property type="match status" value="1"/>
</dbReference>
<feature type="compositionally biased region" description="Polar residues" evidence="1">
    <location>
        <begin position="1302"/>
        <end position="1317"/>
    </location>
</feature>
<evidence type="ECO:0000256" key="1">
    <source>
        <dbReference type="SAM" id="MobiDB-lite"/>
    </source>
</evidence>
<feature type="region of interest" description="Disordered" evidence="1">
    <location>
        <begin position="1097"/>
        <end position="1159"/>
    </location>
</feature>
<dbReference type="SUPFAM" id="SSF48065">
    <property type="entry name" value="DBL homology domain (DH-domain)"/>
    <property type="match status" value="1"/>
</dbReference>
<reference evidence="3" key="1">
    <citation type="submission" date="2022-10" db="EMBL/GenBank/DDBJ databases">
        <title>Tapping the CABI collections for fungal endophytes: first genome assemblies for Collariella, Neodidymelliopsis, Ascochyta clinopodiicola, Didymella pomorum, Didymosphaeria variabile, Neocosmospora piperis and Neocucurbitaria cava.</title>
        <authorList>
            <person name="Hill R."/>
        </authorList>
    </citation>
    <scope>NUCLEOTIDE SEQUENCE</scope>
    <source>
        <strain evidence="3">IMI 355082</strain>
    </source>
</reference>
<keyword evidence="4" id="KW-1185">Reference proteome</keyword>
<feature type="region of interest" description="Disordered" evidence="1">
    <location>
        <begin position="808"/>
        <end position="830"/>
    </location>
</feature>
<feature type="compositionally biased region" description="Polar residues" evidence="1">
    <location>
        <begin position="1389"/>
        <end position="1401"/>
    </location>
</feature>
<gene>
    <name evidence="3" type="ORF">N0V93_007415</name>
</gene>
<comment type="caution">
    <text evidence="3">The sequence shown here is derived from an EMBL/GenBank/DDBJ whole genome shotgun (WGS) entry which is preliminary data.</text>
</comment>
<feature type="compositionally biased region" description="Low complexity" evidence="1">
    <location>
        <begin position="1274"/>
        <end position="1293"/>
    </location>
</feature>
<feature type="region of interest" description="Disordered" evidence="1">
    <location>
        <begin position="1559"/>
        <end position="1582"/>
    </location>
</feature>
<dbReference type="Pfam" id="PF25351">
    <property type="entry name" value="PH_BUD3_C"/>
    <property type="match status" value="1"/>
</dbReference>
<dbReference type="PANTHER" id="PTHR12673:SF261">
    <property type="entry name" value="BUD3"/>
    <property type="match status" value="1"/>
</dbReference>
<dbReference type="PANTHER" id="PTHR12673">
    <property type="entry name" value="FACIOGENITAL DYSPLASIA PROTEIN"/>
    <property type="match status" value="1"/>
</dbReference>
<name>A0A9W8YRJ3_9PEZI</name>
<sequence>MVRVTEELALAPEHVTLYHANDHLLGHLPVLVFHGASTTANYTHNSSRIQIHVFSPAGYQSYPRLTVQPNSPFYSVVSHLPRELQGDETWRGIAFGLFKYFAELPDVVKNHLKKQYPTIRGNRPGSGPALFSEQHAADLAKFMVKSENTADVINALSGALQTQHVSNVDIDLVLPPGAIIPLNNDELEEVPDDEDDILDPTLRQYGMYTPLVRLWGEPVFLPTSKLRRAPSKPSSLNRGKSFSRDQKEDLKMKLAELVDTEERYVAKVEDLVKNIAEDFRKCARNRTRESASPTEEEVDKLFPKSADKILELNTAFMQELRKALTDTEDAGQVVSQESVARVGTSAKSKDPSGALSVARLFLEWFPKFTDSYQNYIRASQNFPTLLNGFLDKQSSFRQRVAQTGEQTIRSALIEPVQRLPRYSLLIDQIVGCLPITHPALQLMLKARDIITNICSMDEPMVDKPHVTNRLRNMVECWPIDLEPQGRLILAVDFAELTPPFRLDAPPLGGLDASGILLLFSDCVVLVSKKSTTSSTGKDLVREIDRPSPAGLLASMTNAAGGPGSYDLVFTGWQHLADVRFTESADGRLIWMTSTQEMRAAYTSDLGIGKGITSRCLFLQEAFEGRASKLSEEVVKARVEGRFSESERETPVWTLRTARMPENSLGLHAAVFSEAAEQLVEGRKEPASIRIVIDNDRGTKGHPVGHYGVEIVTEVRSGDLRRIRMSTLGLNGKQYTDDVALEDFIPTLSRRIIQLLSNQNNVANPRLVPALVSYYTKIGRNLAFNSRAEKTRSFLSSSPVKMLSSFLGGSSPDITSQSPPKQKSGGLLSPPPLIQAAASKESLVESIRSRHSRDNFPIGQEGDERPDNPLVRLEHTFTGYVACLQSRKGYFIGRLMLNRSNVDELAVNDLYNRLMESPYDLEASADVSSETMFVAFEKFVRIAWQEQMGPVMSTKHLDLLLQRASRKVPGEFGDFVRYLFNEMAPQNRRAFTALIKLLADLLDGCGNDSDRGALTLAFAELLVDDADAHVYINLLDRLVEDADRIFEDPLAALAASFERASAYESMNSTVRSHKSGSGSFTSNTSSLRKKWGFDNLLRQNSKTDGDRPSVWRTLSKHGRHPATGESSSLSRAAISRSKSIDVGAATVPNKLRRPASRDRPRVAGAFDELNARPPSQHRPASSHRLETIGEPALGEPEIEVIEPPKSSLKIKRRSSLSDLKSLMDNVTLEDEEPAASPAPLHVEKDRDISPTASPMPLNIAKQTSGKFNSSPRIPVPSKIPKTSPKSSPKSSPKIATANPPSPSKTSKIPMTPLSQSLRSPRPKVLAKGEPIQNVFSTPQASPSTGLTRRKHAKTMSASTIPSLKPSRLPMAGAFTPMSAEFSKSAGSPVRSPTQKLKLQSPQKLRERLQTEKKAVEDVDSNLKSELSRISEDMARVNNHMPRSNTQDLRKLSASVKALEERIPQVLQELDERHKAMQEDMEASIKASEAKVRAIDQLYKEATAENELLYEKFNTELGKIVKAIRGKGREDREELVTKLKDQSEETAYVKKENARLRRETVSLRSLLKGSGPSGSGNDRRESVE</sequence>
<dbReference type="SMART" id="SM00325">
    <property type="entry name" value="RhoGEF"/>
    <property type="match status" value="1"/>
</dbReference>
<feature type="compositionally biased region" description="Polar residues" evidence="1">
    <location>
        <begin position="811"/>
        <end position="820"/>
    </location>
</feature>
<feature type="compositionally biased region" description="Polar residues" evidence="1">
    <location>
        <begin position="1332"/>
        <end position="1345"/>
    </location>
</feature>
<dbReference type="EMBL" id="JAPEVB010000004">
    <property type="protein sequence ID" value="KAJ4389942.1"/>
    <property type="molecule type" value="Genomic_DNA"/>
</dbReference>
<dbReference type="InterPro" id="IPR035899">
    <property type="entry name" value="DBL_dom_sf"/>
</dbReference>
<dbReference type="InterPro" id="IPR051092">
    <property type="entry name" value="FYVE_RhoGEF_PH"/>
</dbReference>
<feature type="compositionally biased region" description="Low complexity" evidence="1">
    <location>
        <begin position="1125"/>
        <end position="1136"/>
    </location>
</feature>
<dbReference type="Pfam" id="PF00621">
    <property type="entry name" value="RhoGEF"/>
    <property type="match status" value="1"/>
</dbReference>
<dbReference type="Proteomes" id="UP001140453">
    <property type="component" value="Unassembled WGS sequence"/>
</dbReference>
<protein>
    <recommendedName>
        <fullName evidence="2">DH domain-containing protein</fullName>
    </recommendedName>
</protein>
<feature type="region of interest" description="Disordered" evidence="1">
    <location>
        <begin position="1228"/>
        <end position="1423"/>
    </location>
</feature>
<feature type="compositionally biased region" description="Polar residues" evidence="1">
    <location>
        <begin position="1259"/>
        <end position="1270"/>
    </location>
</feature>
<proteinExistence type="predicted"/>